<feature type="region of interest" description="Disordered" evidence="1">
    <location>
        <begin position="238"/>
        <end position="268"/>
    </location>
</feature>
<feature type="region of interest" description="Disordered" evidence="1">
    <location>
        <begin position="1"/>
        <end position="33"/>
    </location>
</feature>
<feature type="compositionally biased region" description="Low complexity" evidence="1">
    <location>
        <begin position="139"/>
        <end position="155"/>
    </location>
</feature>
<feature type="compositionally biased region" description="Polar residues" evidence="1">
    <location>
        <begin position="1"/>
        <end position="11"/>
    </location>
</feature>
<keyword evidence="3" id="KW-1185">Reference proteome</keyword>
<feature type="compositionally biased region" description="Polar residues" evidence="1">
    <location>
        <begin position="165"/>
        <end position="209"/>
    </location>
</feature>
<dbReference type="InterPro" id="IPR027796">
    <property type="entry name" value="OTT_1508_deam-like"/>
</dbReference>
<gene>
    <name evidence="2" type="ORF">EYC80_008875</name>
</gene>
<feature type="compositionally biased region" description="Basic and acidic residues" evidence="1">
    <location>
        <begin position="747"/>
        <end position="756"/>
    </location>
</feature>
<dbReference type="Pfam" id="PF14441">
    <property type="entry name" value="OTT_1508_deam"/>
    <property type="match status" value="1"/>
</dbReference>
<feature type="compositionally biased region" description="Basic and acidic residues" evidence="1">
    <location>
        <begin position="698"/>
        <end position="707"/>
    </location>
</feature>
<protein>
    <submittedName>
        <fullName evidence="2">Uncharacterized protein</fullName>
    </submittedName>
</protein>
<comment type="caution">
    <text evidence="2">The sequence shown here is derived from an EMBL/GenBank/DDBJ whole genome shotgun (WGS) entry which is preliminary data.</text>
</comment>
<accession>A0A5N6K252</accession>
<evidence type="ECO:0000256" key="1">
    <source>
        <dbReference type="SAM" id="MobiDB-lite"/>
    </source>
</evidence>
<evidence type="ECO:0000313" key="2">
    <source>
        <dbReference type="EMBL" id="KAB8296069.1"/>
    </source>
</evidence>
<dbReference type="PANTHER" id="PTHR42037:SF1">
    <property type="match status" value="1"/>
</dbReference>
<feature type="region of interest" description="Disordered" evidence="1">
    <location>
        <begin position="698"/>
        <end position="775"/>
    </location>
</feature>
<feature type="region of interest" description="Disordered" evidence="1">
    <location>
        <begin position="67"/>
        <end position="209"/>
    </location>
</feature>
<dbReference type="PANTHER" id="PTHR42037">
    <property type="match status" value="1"/>
</dbReference>
<dbReference type="AlphaFoldDB" id="A0A5N6K252"/>
<dbReference type="Proteomes" id="UP000326757">
    <property type="component" value="Unassembled WGS sequence"/>
</dbReference>
<feature type="compositionally biased region" description="Basic and acidic residues" evidence="1">
    <location>
        <begin position="14"/>
        <end position="33"/>
    </location>
</feature>
<organism evidence="2 3">
    <name type="scientific">Monilinia laxa</name>
    <name type="common">Brown rot fungus</name>
    <name type="synonym">Sclerotinia laxa</name>
    <dbReference type="NCBI Taxonomy" id="61186"/>
    <lineage>
        <taxon>Eukaryota</taxon>
        <taxon>Fungi</taxon>
        <taxon>Dikarya</taxon>
        <taxon>Ascomycota</taxon>
        <taxon>Pezizomycotina</taxon>
        <taxon>Leotiomycetes</taxon>
        <taxon>Helotiales</taxon>
        <taxon>Sclerotiniaceae</taxon>
        <taxon>Monilinia</taxon>
    </lineage>
</organism>
<name>A0A5N6K252_MONLA</name>
<proteinExistence type="predicted"/>
<dbReference type="OrthoDB" id="3251507at2759"/>
<feature type="compositionally biased region" description="Basic and acidic residues" evidence="1">
    <location>
        <begin position="238"/>
        <end position="248"/>
    </location>
</feature>
<dbReference type="EMBL" id="VIGI01000009">
    <property type="protein sequence ID" value="KAB8296069.1"/>
    <property type="molecule type" value="Genomic_DNA"/>
</dbReference>
<feature type="compositionally biased region" description="Polar residues" evidence="1">
    <location>
        <begin position="737"/>
        <end position="746"/>
    </location>
</feature>
<feature type="compositionally biased region" description="Acidic residues" evidence="1">
    <location>
        <begin position="757"/>
        <end position="775"/>
    </location>
</feature>
<evidence type="ECO:0000313" key="3">
    <source>
        <dbReference type="Proteomes" id="UP000326757"/>
    </source>
</evidence>
<reference evidence="2 3" key="1">
    <citation type="submission" date="2019-06" db="EMBL/GenBank/DDBJ databases">
        <title>Genome Sequence of the Brown Rot Fungal Pathogen Monilinia laxa.</title>
        <authorList>
            <person name="De Miccolis Angelini R.M."/>
            <person name="Landi L."/>
            <person name="Abate D."/>
            <person name="Pollastro S."/>
            <person name="Romanazzi G."/>
            <person name="Faretra F."/>
        </authorList>
    </citation>
    <scope>NUCLEOTIDE SEQUENCE [LARGE SCALE GENOMIC DNA]</scope>
    <source>
        <strain evidence="2 3">Mlax316</strain>
    </source>
</reference>
<sequence length="775" mass="86521">MGKAQDTNMPTKNGDGRTKGKGKDSVVVKKDPSLESLNAIKLRLSSLRSTNHNSSPVIAKTICLKVGNETKDKQPQASKQKHGGGELKKKSSPIAISPNNKSMSPQEKNKDITPSSMFAVKAMSQPKRGKGKGSRSENTTIPITIQSPPTTKSIPVPISHKTNKNQRSMSQPLITPSSPKESFQSLSKSAPNSPSQPRKDPTLSTAPGTSLISVAPKLSKRFYEALVLLTVFGKNRGEHTREEEFQSDHDEDELLDPDPKCESLGPISQNTNRMKLRRSFTRHLAYLCDFEKGGASTTAIALQRTDMGEVVYHVASNKCPQPDRIKEFLGKVLRLLESVSMAGKHGEGERDRKNIEEMVFLLSIKHAEKRISCYSKFLVDNIDFVLKKWSVESGDVKIDSSLPQLGPLLHRLLDLSKNPFQLCRFCYETTTSKEFANLTHLIKSNSRFSTRLANIRHTIGRLNHTTKATKILISASSLLPFLFTKITISRTPSAPGHPPPLQERDPHLSDIIGRMMGDPTSINSYRAALEEMDHKYQLSQNLHSHCQDKNWKPKIHAELLLLQHFYTHKLAFLDDDRYIACSKPACYCCYNYIKRHPGNFVVPGSHHNNYLNWRAPDVQSGDQDGERVRRDILIGMSQVFRGEVLGQILEMRGPRGGKPDSMTEVSSVRFAGAELDICRRVGLHGYLHDTVNHAENEMSGEEEHYLEGDCDSLAGDHNSEEEEQDWTKASEVDENDSPQSIEITETTGHDLGREENNIEDSDDEDESEDEGGVSL</sequence>
<feature type="compositionally biased region" description="Polar residues" evidence="1">
    <location>
        <begin position="97"/>
        <end position="116"/>
    </location>
</feature>